<feature type="chain" id="PRO_5035924774" evidence="2">
    <location>
        <begin position="18"/>
        <end position="1269"/>
    </location>
</feature>
<protein>
    <submittedName>
        <fullName evidence="3">Uncharacterized protein</fullName>
    </submittedName>
</protein>
<evidence type="ECO:0000313" key="3">
    <source>
        <dbReference type="EMBL" id="CAB3257734.1"/>
    </source>
</evidence>
<dbReference type="Proteomes" id="UP000494106">
    <property type="component" value="Unassembled WGS sequence"/>
</dbReference>
<accession>A0A8S1BL67</accession>
<feature type="region of interest" description="Disordered" evidence="1">
    <location>
        <begin position="927"/>
        <end position="950"/>
    </location>
</feature>
<feature type="region of interest" description="Disordered" evidence="1">
    <location>
        <begin position="542"/>
        <end position="587"/>
    </location>
</feature>
<keyword evidence="2" id="KW-0732">Signal</keyword>
<feature type="compositionally biased region" description="Low complexity" evidence="1">
    <location>
        <begin position="1182"/>
        <end position="1194"/>
    </location>
</feature>
<feature type="compositionally biased region" description="Basic and acidic residues" evidence="1">
    <location>
        <begin position="934"/>
        <end position="949"/>
    </location>
</feature>
<evidence type="ECO:0000256" key="1">
    <source>
        <dbReference type="SAM" id="MobiDB-lite"/>
    </source>
</evidence>
<feature type="region of interest" description="Disordered" evidence="1">
    <location>
        <begin position="1123"/>
        <end position="1206"/>
    </location>
</feature>
<feature type="compositionally biased region" description="Polar residues" evidence="1">
    <location>
        <begin position="542"/>
        <end position="568"/>
    </location>
</feature>
<comment type="caution">
    <text evidence="3">The sequence shown here is derived from an EMBL/GenBank/DDBJ whole genome shotgun (WGS) entry which is preliminary data.</text>
</comment>
<evidence type="ECO:0000313" key="4">
    <source>
        <dbReference type="Proteomes" id="UP000494106"/>
    </source>
</evidence>
<organism evidence="3 4">
    <name type="scientific">Arctia plantaginis</name>
    <name type="common">Wood tiger moth</name>
    <name type="synonym">Phalaena plantaginis</name>
    <dbReference type="NCBI Taxonomy" id="874455"/>
    <lineage>
        <taxon>Eukaryota</taxon>
        <taxon>Metazoa</taxon>
        <taxon>Ecdysozoa</taxon>
        <taxon>Arthropoda</taxon>
        <taxon>Hexapoda</taxon>
        <taxon>Insecta</taxon>
        <taxon>Pterygota</taxon>
        <taxon>Neoptera</taxon>
        <taxon>Endopterygota</taxon>
        <taxon>Lepidoptera</taxon>
        <taxon>Glossata</taxon>
        <taxon>Ditrysia</taxon>
        <taxon>Noctuoidea</taxon>
        <taxon>Erebidae</taxon>
        <taxon>Arctiinae</taxon>
        <taxon>Arctia</taxon>
    </lineage>
</organism>
<dbReference type="EMBL" id="CADEBC010000592">
    <property type="protein sequence ID" value="CAB3257734.1"/>
    <property type="molecule type" value="Genomic_DNA"/>
</dbReference>
<evidence type="ECO:0000256" key="2">
    <source>
        <dbReference type="SAM" id="SignalP"/>
    </source>
</evidence>
<dbReference type="AlphaFoldDB" id="A0A8S1BL67"/>
<gene>
    <name evidence="3" type="ORF">APLA_LOCUS16121</name>
</gene>
<feature type="signal peptide" evidence="2">
    <location>
        <begin position="1"/>
        <end position="17"/>
    </location>
</feature>
<proteinExistence type="predicted"/>
<feature type="compositionally biased region" description="Polar residues" evidence="1">
    <location>
        <begin position="576"/>
        <end position="587"/>
    </location>
</feature>
<name>A0A8S1BL67_ARCPL</name>
<dbReference type="OrthoDB" id="7492938at2759"/>
<feature type="compositionally biased region" description="Polar residues" evidence="1">
    <location>
        <begin position="1171"/>
        <end position="1181"/>
    </location>
</feature>
<sequence length="1269" mass="139488">MKVTSIIATMMVAQVSASFLEVFQGAVLSVQNSFGKLFSDVVTDVKDTVDCTILAVEHILSLSEDATARFTKKCASAKKYTQSDSQLKNNFPVLEISIANNEEYLKKELPEEIDARINATLLKYLNGYNPHDKLEDVQKELAKETERLAEVSDLVRQQLDKLSKEIHLDFTNAERKGYKPSVDSILDELKVLEAIEQSIRNSSEANEIHRLVDDVLNKLHAIESSGAKQNDKVNGILRDLEKSSNRSYKDMRQQLEDWKAEEARHLNVIKAKMDEHEKLPKHLEYAKMENTFAIIERPKISLVPIEKEIVSKTGPLSSNNTVESIQPNIVTNTDSKFLTFITEQITSTPKIAIQPSLHATSPVQINDASSVITPVSISTSSYVNEIIVDVMTTLIPQRIKEPIFDPMPDTTFTEKTLHSMNLAARQSTIELLERRTTISAMTSESATSLLVTATDPTKSSTTIPEPTTSIPMTAPELTILATTLEPTTSLAKTAIESTTNDATNLESTNSLIVTAPKPPTRFAMTPEFTTDLSLMAPESTANLTATPEPSAYPSMTPTERDTNPTTLPEPTRDLPVTTTEPATSSAVNPEPTLVLVVTTPESTRNPGTNPELSTELQVISGRKINSVMMAKSTINIPVMDTAVTTSPTMTQDPNKSLPVTASRLISFATTPEPTTNPLMTSTESTTNLTTTRELEMHLPLKTLESNLGIISELTTGLSVIASEYTSSTKTSKPIPNMLIINSDTTKRPTMPPEQTTSLPVTTSELKSFVTIPEPITNYPVTTLEPIINSAKIPELTTKPPQSTTEVTTYHIVKTTDIRTSAHVTNTESTSSPLKRMPKATTSLTATVREPTNSLAPNLSVINRNISMSAFKRNTSSTITPEPTTNLPVSTFQEPISSSQAMPQEPSLISPLTILEPTLTSIMRTLGPTTSSQMKDQEPMTKPEKIRETTTSRSIMTLESTKSSTEAMSKPTTGSLRTTLKLITNNRNFQHPFNLPTHRPEVPTPSLNVFLNYIDRKEGFTKPIIQSTGVTTTSVATPIGAEVKILPLTQSSYSKPLFDVKNGPVNAKLNAFFSHISAKNISSPYARSDYEVPMNITIPGLPKISHNMPLPYIMKPSIALNKNDHPRPLSFSRLRPQSAHDESPYGGNNNTPPLGKGMPQKSHILPQRRNDQNTPIQSSVRISTNLSSSLGSTTNKPVPMSKSNNDDDADYKSFFHLSSKDSEAHRRALKEAKKLIEDSKRAQRIINNIFKKKNKGKSVLNFPKSLKIGK</sequence>
<reference evidence="3 4" key="1">
    <citation type="submission" date="2020-04" db="EMBL/GenBank/DDBJ databases">
        <authorList>
            <person name="Wallbank WR R."/>
            <person name="Pardo Diaz C."/>
            <person name="Kozak K."/>
            <person name="Martin S."/>
            <person name="Jiggins C."/>
            <person name="Moest M."/>
            <person name="Warren A I."/>
            <person name="Byers J.R.P. K."/>
            <person name="Montejo-Kovacevich G."/>
            <person name="Yen C E."/>
        </authorList>
    </citation>
    <scope>NUCLEOTIDE SEQUENCE [LARGE SCALE GENOMIC DNA]</scope>
</reference>
<keyword evidence="4" id="KW-1185">Reference proteome</keyword>